<dbReference type="EMBL" id="MJFZ01000003">
    <property type="protein sequence ID" value="RAW43559.1"/>
    <property type="molecule type" value="Genomic_DNA"/>
</dbReference>
<dbReference type="Proteomes" id="UP000251314">
    <property type="component" value="Unassembled WGS sequence"/>
</dbReference>
<evidence type="ECO:0000313" key="1">
    <source>
        <dbReference type="EMBL" id="KAG2869152.1"/>
    </source>
</evidence>
<dbReference type="EMBL" id="RCMI01000047">
    <property type="protein sequence ID" value="KAG2939659.1"/>
    <property type="molecule type" value="Genomic_DNA"/>
</dbReference>
<protein>
    <submittedName>
        <fullName evidence="5">Uncharacterized protein</fullName>
    </submittedName>
</protein>
<dbReference type="Proteomes" id="UP000735874">
    <property type="component" value="Unassembled WGS sequence"/>
</dbReference>
<dbReference type="Proteomes" id="UP000697107">
    <property type="component" value="Unassembled WGS sequence"/>
</dbReference>
<dbReference type="PANTHER" id="PTHR40866">
    <property type="entry name" value="BED-TYPE DOMAIN-CONTAINING PROTEIN"/>
    <property type="match status" value="1"/>
</dbReference>
<sequence length="163" mass="18834">MKFTNKDLYSLLFTELSPNQARSSACQTMFKSSNGYTNQVCHLLNRYPDYQELAVAAFCKGNRFDLTLPDQRVSDVFHWMEWCSMDQISASFCERPIVRKNAKMEPISAAMLQKYIDLLYTYVRDGVALSLPDKFELVLDESIQCLRRRFVLPASFPLGYEVA</sequence>
<accession>A0A329T4I9</accession>
<dbReference type="AlphaFoldDB" id="A0A329T4I9"/>
<dbReference type="EMBL" id="RCML01000044">
    <property type="protein sequence ID" value="KAG2995786.1"/>
    <property type="molecule type" value="Genomic_DNA"/>
</dbReference>
<evidence type="ECO:0000313" key="6">
    <source>
        <dbReference type="Proteomes" id="UP000251314"/>
    </source>
</evidence>
<keyword evidence="6" id="KW-1185">Reference proteome</keyword>
<dbReference type="VEuPathDB" id="FungiDB:PC110_g295"/>
<reference evidence="5 6" key="1">
    <citation type="submission" date="2018-01" db="EMBL/GenBank/DDBJ databases">
        <title>Draft genome of the strawberry crown rot pathogen Phytophthora cactorum.</title>
        <authorList>
            <person name="Armitage A.D."/>
            <person name="Lysoe E."/>
            <person name="Nellist C.F."/>
            <person name="Harrison R.J."/>
            <person name="Brurberg M.B."/>
        </authorList>
    </citation>
    <scope>NUCLEOTIDE SEQUENCE [LARGE SCALE GENOMIC DNA]</scope>
    <source>
        <strain evidence="5 6">10300</strain>
    </source>
</reference>
<proteinExistence type="predicted"/>
<organism evidence="5 6">
    <name type="scientific">Phytophthora cactorum</name>
    <dbReference type="NCBI Taxonomy" id="29920"/>
    <lineage>
        <taxon>Eukaryota</taxon>
        <taxon>Sar</taxon>
        <taxon>Stramenopiles</taxon>
        <taxon>Oomycota</taxon>
        <taxon>Peronosporomycetes</taxon>
        <taxon>Peronosporales</taxon>
        <taxon>Peronosporaceae</taxon>
        <taxon>Phytophthora</taxon>
    </lineage>
</organism>
<dbReference type="OrthoDB" id="110124at2759"/>
<dbReference type="Proteomes" id="UP000760860">
    <property type="component" value="Unassembled WGS sequence"/>
</dbReference>
<evidence type="ECO:0000313" key="5">
    <source>
        <dbReference type="EMBL" id="RAW43559.1"/>
    </source>
</evidence>
<comment type="caution">
    <text evidence="5">The sequence shown here is derived from an EMBL/GenBank/DDBJ whole genome shotgun (WGS) entry which is preliminary data.</text>
</comment>
<dbReference type="EMBL" id="RCMV01001521">
    <property type="protein sequence ID" value="KAG3208229.1"/>
    <property type="molecule type" value="Genomic_DNA"/>
</dbReference>
<reference evidence="1" key="2">
    <citation type="submission" date="2018-10" db="EMBL/GenBank/DDBJ databases">
        <title>Effector identification in a new, highly contiguous assembly of the strawberry crown rot pathogen Phytophthora cactorum.</title>
        <authorList>
            <person name="Armitage A.D."/>
            <person name="Nellist C.F."/>
            <person name="Bates H."/>
            <person name="Vickerstaff R.J."/>
            <person name="Harrison R.J."/>
        </authorList>
    </citation>
    <scope>NUCLEOTIDE SEQUENCE</scope>
    <source>
        <strain evidence="1">15-7</strain>
        <strain evidence="2">4032</strain>
        <strain evidence="3">P415</strain>
        <strain evidence="4">P421</strain>
    </source>
</reference>
<dbReference type="EMBL" id="RCMG01000004">
    <property type="protein sequence ID" value="KAG2869152.1"/>
    <property type="molecule type" value="Genomic_DNA"/>
</dbReference>
<evidence type="ECO:0000313" key="2">
    <source>
        <dbReference type="EMBL" id="KAG2939659.1"/>
    </source>
</evidence>
<dbReference type="PANTHER" id="PTHR40866:SF1">
    <property type="entry name" value="BED-TYPE DOMAIN-CONTAINING PROTEIN"/>
    <property type="match status" value="1"/>
</dbReference>
<evidence type="ECO:0000313" key="4">
    <source>
        <dbReference type="EMBL" id="KAG3208229.1"/>
    </source>
</evidence>
<gene>
    <name evidence="5" type="ORF">PC110_g295</name>
    <name evidence="1" type="ORF">PC113_g408</name>
    <name evidence="2" type="ORF">PC115_g2997</name>
    <name evidence="3" type="ORF">PC118_g2820</name>
    <name evidence="4" type="ORF">PC129_g20740</name>
</gene>
<dbReference type="Proteomes" id="UP000774804">
    <property type="component" value="Unassembled WGS sequence"/>
</dbReference>
<evidence type="ECO:0000313" key="3">
    <source>
        <dbReference type="EMBL" id="KAG2995786.1"/>
    </source>
</evidence>
<name>A0A329T4I9_9STRA</name>